<name>A0A211YLE1_9CREN</name>
<keyword evidence="2" id="KW-1185">Reference proteome</keyword>
<accession>A0A211YLE1</accession>
<protein>
    <submittedName>
        <fullName evidence="1">Uncharacterized protein</fullName>
    </submittedName>
</protein>
<organism evidence="1 2">
    <name type="scientific">Pyrodictium delaneyi</name>
    <dbReference type="NCBI Taxonomy" id="1273541"/>
    <lineage>
        <taxon>Archaea</taxon>
        <taxon>Thermoproteota</taxon>
        <taxon>Thermoprotei</taxon>
        <taxon>Desulfurococcales</taxon>
        <taxon>Pyrodictiaceae</taxon>
        <taxon>Pyrodictium</taxon>
    </lineage>
</organism>
<comment type="caution">
    <text evidence="1">The sequence shown here is derived from an EMBL/GenBank/DDBJ whole genome shotgun (WGS) entry which is preliminary data.</text>
</comment>
<dbReference type="Proteomes" id="UP000196694">
    <property type="component" value="Unassembled WGS sequence"/>
</dbReference>
<reference evidence="1 2" key="1">
    <citation type="submission" date="2017-05" db="EMBL/GenBank/DDBJ databases">
        <title>The draft genome of the hyperthermophilic archaeon 'Pyrodictium delaneyi strain Hulk', an iron and nitrate reducer, reveals the capacity for sulfate reduction.</title>
        <authorList>
            <person name="Demey L.M."/>
            <person name="Miller C."/>
            <person name="Manzella M."/>
            <person name="Reguera G."/>
            <person name="Kashefi K."/>
        </authorList>
    </citation>
    <scope>NUCLEOTIDE SEQUENCE [LARGE SCALE GENOMIC DNA]</scope>
    <source>
        <strain evidence="1 2">Hulk</strain>
    </source>
</reference>
<dbReference type="AlphaFoldDB" id="A0A211YLE1"/>
<evidence type="ECO:0000313" key="1">
    <source>
        <dbReference type="EMBL" id="OWJ53862.1"/>
    </source>
</evidence>
<proteinExistence type="predicted"/>
<dbReference type="EMBL" id="NCQP01000008">
    <property type="protein sequence ID" value="OWJ53862.1"/>
    <property type="molecule type" value="Genomic_DNA"/>
</dbReference>
<evidence type="ECO:0000313" key="2">
    <source>
        <dbReference type="Proteomes" id="UP000196694"/>
    </source>
</evidence>
<dbReference type="OrthoDB" id="386578at2157"/>
<gene>
    <name evidence="1" type="ORF">Pdsh_10120</name>
</gene>
<sequence>MEYGCSIKSPGEAGVLLGLSGVEDYVYETCLGLREALYVTARLLCQLARQLGFCELADGGEPPLEDAAILVEEAGLDPPAPMPSLVSSCSGVLDVLALLGRAANIIGVEPLARPL</sequence>